<dbReference type="InterPro" id="IPR039537">
    <property type="entry name" value="Retrotran_Ty1/copia-like"/>
</dbReference>
<organism evidence="7 8">
    <name type="scientific">Tanacetum coccineum</name>
    <dbReference type="NCBI Taxonomy" id="301880"/>
    <lineage>
        <taxon>Eukaryota</taxon>
        <taxon>Viridiplantae</taxon>
        <taxon>Streptophyta</taxon>
        <taxon>Embryophyta</taxon>
        <taxon>Tracheophyta</taxon>
        <taxon>Spermatophyta</taxon>
        <taxon>Magnoliopsida</taxon>
        <taxon>eudicotyledons</taxon>
        <taxon>Gunneridae</taxon>
        <taxon>Pentapetalae</taxon>
        <taxon>asterids</taxon>
        <taxon>campanulids</taxon>
        <taxon>Asterales</taxon>
        <taxon>Asteraceae</taxon>
        <taxon>Asteroideae</taxon>
        <taxon>Anthemideae</taxon>
        <taxon>Anthemidinae</taxon>
        <taxon>Tanacetum</taxon>
    </lineage>
</organism>
<evidence type="ECO:0000313" key="7">
    <source>
        <dbReference type="EMBL" id="GJT19765.1"/>
    </source>
</evidence>
<feature type="compositionally biased region" description="Polar residues" evidence="4">
    <location>
        <begin position="99"/>
        <end position="108"/>
    </location>
</feature>
<feature type="domain" description="CCHC-type" evidence="5">
    <location>
        <begin position="223"/>
        <end position="238"/>
    </location>
</feature>
<dbReference type="PANTHER" id="PTHR42648">
    <property type="entry name" value="TRANSPOSASE, PUTATIVE-RELATED"/>
    <property type="match status" value="1"/>
</dbReference>
<reference evidence="7" key="1">
    <citation type="journal article" date="2022" name="Int. J. Mol. Sci.">
        <title>Draft Genome of Tanacetum Coccineum: Genomic Comparison of Closely Related Tanacetum-Family Plants.</title>
        <authorList>
            <person name="Yamashiro T."/>
            <person name="Shiraishi A."/>
            <person name="Nakayama K."/>
            <person name="Satake H."/>
        </authorList>
    </citation>
    <scope>NUCLEOTIDE SEQUENCE</scope>
</reference>
<keyword evidence="1" id="KW-0645">Protease</keyword>
<keyword evidence="1" id="KW-0378">Hydrolase</keyword>
<dbReference type="PROSITE" id="PS50158">
    <property type="entry name" value="ZF_CCHC"/>
    <property type="match status" value="1"/>
</dbReference>
<dbReference type="PANTHER" id="PTHR42648:SF21">
    <property type="entry name" value="CYSTEINE-RICH RLK (RECEPTOR-LIKE PROTEIN KINASE) 8"/>
    <property type="match status" value="1"/>
</dbReference>
<keyword evidence="8" id="KW-1185">Reference proteome</keyword>
<dbReference type="InterPro" id="IPR036875">
    <property type="entry name" value="Znf_CCHC_sf"/>
</dbReference>
<evidence type="ECO:0000259" key="5">
    <source>
        <dbReference type="PROSITE" id="PS50158"/>
    </source>
</evidence>
<dbReference type="EMBL" id="BQNB010013744">
    <property type="protein sequence ID" value="GJT19765.1"/>
    <property type="molecule type" value="Genomic_DNA"/>
</dbReference>
<feature type="coiled-coil region" evidence="3">
    <location>
        <begin position="46"/>
        <end position="73"/>
    </location>
</feature>
<dbReference type="Gene3D" id="3.30.420.10">
    <property type="entry name" value="Ribonuclease H-like superfamily/Ribonuclease H"/>
    <property type="match status" value="1"/>
</dbReference>
<evidence type="ECO:0000259" key="6">
    <source>
        <dbReference type="PROSITE" id="PS50994"/>
    </source>
</evidence>
<comment type="caution">
    <text evidence="7">The sequence shown here is derived from an EMBL/GenBank/DDBJ whole genome shotgun (WGS) entry which is preliminary data.</text>
</comment>
<dbReference type="Pfam" id="PF00098">
    <property type="entry name" value="zf-CCHC"/>
    <property type="match status" value="1"/>
</dbReference>
<dbReference type="Pfam" id="PF13976">
    <property type="entry name" value="gag_pre-integrs"/>
    <property type="match status" value="1"/>
</dbReference>
<accession>A0ABQ5BXZ8</accession>
<keyword evidence="3" id="KW-0175">Coiled coil</keyword>
<dbReference type="SUPFAM" id="SSF57756">
    <property type="entry name" value="Retrovirus zinc finger-like domains"/>
    <property type="match status" value="1"/>
</dbReference>
<evidence type="ECO:0000256" key="3">
    <source>
        <dbReference type="SAM" id="Coils"/>
    </source>
</evidence>
<feature type="region of interest" description="Disordered" evidence="4">
    <location>
        <begin position="166"/>
        <end position="194"/>
    </location>
</feature>
<dbReference type="Proteomes" id="UP001151760">
    <property type="component" value="Unassembled WGS sequence"/>
</dbReference>
<feature type="domain" description="Integrase catalytic" evidence="6">
    <location>
        <begin position="966"/>
        <end position="1126"/>
    </location>
</feature>
<dbReference type="SUPFAM" id="SSF53098">
    <property type="entry name" value="Ribonuclease H-like"/>
    <property type="match status" value="1"/>
</dbReference>
<dbReference type="SMART" id="SM00343">
    <property type="entry name" value="ZnF_C2HC"/>
    <property type="match status" value="1"/>
</dbReference>
<evidence type="ECO:0000256" key="4">
    <source>
        <dbReference type="SAM" id="MobiDB-lite"/>
    </source>
</evidence>
<evidence type="ECO:0000256" key="1">
    <source>
        <dbReference type="ARBA" id="ARBA00022670"/>
    </source>
</evidence>
<dbReference type="InterPro" id="IPR012337">
    <property type="entry name" value="RNaseH-like_sf"/>
</dbReference>
<proteinExistence type="predicted"/>
<dbReference type="InterPro" id="IPR054722">
    <property type="entry name" value="PolX-like_BBD"/>
</dbReference>
<name>A0ABQ5BXZ8_9ASTR</name>
<gene>
    <name evidence="7" type="ORF">Tco_0878471</name>
</gene>
<protein>
    <submittedName>
        <fullName evidence="7">Retrovirus-related pol polyprotein from transposon TNT 1-94</fullName>
    </submittedName>
</protein>
<evidence type="ECO:0000256" key="2">
    <source>
        <dbReference type="PROSITE-ProRule" id="PRU00047"/>
    </source>
</evidence>
<dbReference type="PROSITE" id="PS50994">
    <property type="entry name" value="INTEGRASE"/>
    <property type="match status" value="1"/>
</dbReference>
<dbReference type="Pfam" id="PF22936">
    <property type="entry name" value="Pol_BBD"/>
    <property type="match status" value="1"/>
</dbReference>
<dbReference type="InterPro" id="IPR036397">
    <property type="entry name" value="RNaseH_sf"/>
</dbReference>
<keyword evidence="2" id="KW-0479">Metal-binding</keyword>
<dbReference type="InterPro" id="IPR001878">
    <property type="entry name" value="Znf_CCHC"/>
</dbReference>
<dbReference type="InterPro" id="IPR025724">
    <property type="entry name" value="GAG-pre-integrase_dom"/>
</dbReference>
<evidence type="ECO:0000313" key="8">
    <source>
        <dbReference type="Proteomes" id="UP001151760"/>
    </source>
</evidence>
<keyword evidence="2" id="KW-0863">Zinc-finger</keyword>
<feature type="region of interest" description="Disordered" evidence="4">
    <location>
        <begin position="90"/>
        <end position="146"/>
    </location>
</feature>
<dbReference type="Gene3D" id="4.10.60.10">
    <property type="entry name" value="Zinc finger, CCHC-type"/>
    <property type="match status" value="1"/>
</dbReference>
<reference evidence="7" key="2">
    <citation type="submission" date="2022-01" db="EMBL/GenBank/DDBJ databases">
        <authorList>
            <person name="Yamashiro T."/>
            <person name="Shiraishi A."/>
            <person name="Satake H."/>
            <person name="Nakayama K."/>
        </authorList>
    </citation>
    <scope>NUCLEOTIDE SEQUENCE</scope>
</reference>
<feature type="coiled-coil region" evidence="3">
    <location>
        <begin position="755"/>
        <end position="782"/>
    </location>
</feature>
<keyword evidence="2" id="KW-0862">Zinc</keyword>
<dbReference type="InterPro" id="IPR001584">
    <property type="entry name" value="Integrase_cat-core"/>
</dbReference>
<sequence>MNEMIRNNLTVATMQVNVQFLQQLQPEWSRFVTIVKQQHKLDEVSYHKLFDILKQYQKEVNELRAERMAKNANPLALVATAQTMQDPYYQTPKHHKSYAPTSKASLPTRSHAATRYKGKEIAKPITPPSESASEEDSDPEQAQKDKDMQKNLALIAKYFKKLYKPTNNNLRTSSNTRNKNVDTNPRYKTDNQTGQFGNQRAINVVGARETVGGPVVQQSGIQCFNCKEFGHYAKECRKPKRVRDSTYHKEKMLLCKQAEKGVQLQAEQSDWLADTDEEIDEQELEAHYSYMAKIQEVPNADSGTDAEPLEQVHYDTDHNVFANDLQHFEQSESISNTCAVETGDSNVIPDSPDMCDNDIQNDQHDVECDDERVALANLIANLKLDVDDNKKIQKQLKKANATLTQELTECKSILAETSRTLGESNSIRDSCLVALQNKQTEFERYKAFNDRTVDYDKLERKLNETLGLLAQKDIDIQEGLKVKAYEISVVQAKHDELVKQSLLTRSHYEGLVKEKTKVITDLKLREDKDIDKMISMEHQLKFLNEIVYKRSQSIQTIHMLAPKCPTFNGRPTFANPRYLKKAQNEIPCLYAIPHDQSDPANRLVPDREETLTLDNESRSKLNKDLVKPFDYTKLNSLYEIFKPPTQHYEIQFAQANEIRKKMWRKSFVKTKPNIFKNIDFLPVSKSISKSRQAYNVMTNNINHLKEIVDQAWVKHSNDLLHLRNPTAQDMEILVKTCLMPLALKTQNDSFAFKEMHADLKNVESLKDEIDELESDKAEFSNMYDMLFLNSRTLNVNVVCATCGKCVFNSNHDACVSMFLNDVHARTKKPNVVPISTRNPKSQANKSVATPHKKTVASESTTINSKSYYRILYKLNLSLLTSGCTKHMTGNLSLLCNFVEKYLGTVRFGNDQFAPILGYGDLVQGNITIKRVYYVEGNDLLTGNRGTDLYTISLQETTSSTPICLMAKASPTQAWLWHRRLSHLNFDYINLLSKKDVVIGLPKLTGVCLRINYVPLVKYTWTLFLRSKDETPEVLKDFLTMIQRNLQAPVISVRTDRGTEFLNKTLNAFFKEEGIEHQTSTPRTPEQNGVVERQNRTLVGACSKGCSSASKTSFIPFGLKSNCNRML</sequence>
<feature type="compositionally biased region" description="Low complexity" evidence="4">
    <location>
        <begin position="166"/>
        <end position="178"/>
    </location>
</feature>